<dbReference type="GO" id="GO:0016020">
    <property type="term" value="C:membrane"/>
    <property type="evidence" value="ECO:0007669"/>
    <property type="project" value="UniProtKB-SubCell"/>
</dbReference>
<keyword evidence="4" id="KW-1185">Reference proteome</keyword>
<keyword evidence="1" id="KW-0472">Membrane</keyword>
<feature type="transmembrane region" description="Helical" evidence="1">
    <location>
        <begin position="45"/>
        <end position="65"/>
    </location>
</feature>
<feature type="domain" description="FAD dependent oxidoreductase" evidence="2">
    <location>
        <begin position="47"/>
        <end position="77"/>
    </location>
</feature>
<keyword evidence="1" id="KW-0560">Oxidoreductase</keyword>
<protein>
    <recommendedName>
        <fullName evidence="1">Squalene monooxygenase</fullName>
        <ecNumber evidence="1">1.14.14.17</ecNumber>
    </recommendedName>
</protein>
<dbReference type="InterPro" id="IPR006076">
    <property type="entry name" value="FAD-dep_OxRdtase"/>
</dbReference>
<keyword evidence="1" id="KW-0812">Transmembrane</keyword>
<dbReference type="InterPro" id="IPR040125">
    <property type="entry name" value="Squalene_monox"/>
</dbReference>
<comment type="subcellular location">
    <subcellularLocation>
        <location evidence="1">Membrane</location>
        <topology evidence="1">Multi-pass membrane protein</topology>
    </subcellularLocation>
</comment>
<evidence type="ECO:0000313" key="4">
    <source>
        <dbReference type="Proteomes" id="UP001558713"/>
    </source>
</evidence>
<dbReference type="GO" id="GO:0004506">
    <property type="term" value="F:squalene monooxygenase activity"/>
    <property type="evidence" value="ECO:0007669"/>
    <property type="project" value="UniProtKB-UniRule"/>
</dbReference>
<dbReference type="GO" id="GO:0050660">
    <property type="term" value="F:flavin adenine dinucleotide binding"/>
    <property type="evidence" value="ECO:0007669"/>
    <property type="project" value="UniProtKB-UniRule"/>
</dbReference>
<comment type="cofactor">
    <cofactor evidence="1">
        <name>FAD</name>
        <dbReference type="ChEBI" id="CHEBI:57692"/>
    </cofactor>
</comment>
<name>A0ABD1C9M5_CARAN</name>
<comment type="similarity">
    <text evidence="1">Belongs to the squalene monooxygenase family.</text>
</comment>
<feature type="transmembrane region" description="Helical" evidence="1">
    <location>
        <begin position="6"/>
        <end position="24"/>
    </location>
</feature>
<comment type="catalytic activity">
    <reaction evidence="1">
        <text>squalene + reduced [NADPH--hemoprotein reductase] + O2 = (S)-2,3-epoxysqualene + oxidized [NADPH--hemoprotein reductase] + H2O + H(+)</text>
        <dbReference type="Rhea" id="RHEA:25282"/>
        <dbReference type="Rhea" id="RHEA-COMP:11964"/>
        <dbReference type="Rhea" id="RHEA-COMP:11965"/>
        <dbReference type="ChEBI" id="CHEBI:15377"/>
        <dbReference type="ChEBI" id="CHEBI:15378"/>
        <dbReference type="ChEBI" id="CHEBI:15379"/>
        <dbReference type="ChEBI" id="CHEBI:15440"/>
        <dbReference type="ChEBI" id="CHEBI:15441"/>
        <dbReference type="ChEBI" id="CHEBI:57618"/>
        <dbReference type="ChEBI" id="CHEBI:58210"/>
        <dbReference type="EC" id="1.14.14.17"/>
    </reaction>
</comment>
<dbReference type="Proteomes" id="UP001558713">
    <property type="component" value="Unassembled WGS sequence"/>
</dbReference>
<dbReference type="SUPFAM" id="SSF51905">
    <property type="entry name" value="FAD/NAD(P)-binding domain"/>
    <property type="match status" value="1"/>
</dbReference>
<dbReference type="PANTHER" id="PTHR10835">
    <property type="entry name" value="SQUALENE MONOOXYGENASE"/>
    <property type="match status" value="1"/>
</dbReference>
<dbReference type="InterPro" id="IPR036188">
    <property type="entry name" value="FAD/NAD-bd_sf"/>
</dbReference>
<evidence type="ECO:0000259" key="2">
    <source>
        <dbReference type="Pfam" id="PF01266"/>
    </source>
</evidence>
<keyword evidence="1" id="KW-0285">Flavoprotein</keyword>
<sequence>METTYAWLWTLLAFSLTWMVFHLIKKKKAATEEAEAEAEERIDGAADVIIVGAGVAGAALAYALAKDGRRVRVIERDLKEP</sequence>
<dbReference type="GO" id="GO:0016126">
    <property type="term" value="P:sterol biosynthetic process"/>
    <property type="evidence" value="ECO:0007669"/>
    <property type="project" value="UniProtKB-UniRule"/>
</dbReference>
<proteinExistence type="inferred from homology"/>
<reference evidence="3 4" key="1">
    <citation type="submission" date="2024-04" db="EMBL/GenBank/DDBJ databases">
        <title>Genome assembly C_amara_ONT_v2.</title>
        <authorList>
            <person name="Yant L."/>
            <person name="Moore C."/>
            <person name="Slenker M."/>
        </authorList>
    </citation>
    <scope>NUCLEOTIDE SEQUENCE [LARGE SCALE GENOMIC DNA]</scope>
    <source>
        <tissue evidence="3">Leaf</tissue>
    </source>
</reference>
<keyword evidence="1" id="KW-0274">FAD</keyword>
<dbReference type="PANTHER" id="PTHR10835:SF20">
    <property type="entry name" value="SQUALENE EPOXIDASE 4"/>
    <property type="match status" value="1"/>
</dbReference>
<dbReference type="AlphaFoldDB" id="A0ABD1C9M5"/>
<dbReference type="Gene3D" id="3.50.50.60">
    <property type="entry name" value="FAD/NAD(P)-binding domain"/>
    <property type="match status" value="1"/>
</dbReference>
<comment type="caution">
    <text evidence="3">The sequence shown here is derived from an EMBL/GenBank/DDBJ whole genome shotgun (WGS) entry which is preliminary data.</text>
</comment>
<gene>
    <name evidence="3" type="ORF">V5N11_010020</name>
</gene>
<accession>A0ABD1C9M5</accession>
<keyword evidence="1" id="KW-1133">Transmembrane helix</keyword>
<evidence type="ECO:0000256" key="1">
    <source>
        <dbReference type="RuleBase" id="RU367121"/>
    </source>
</evidence>
<dbReference type="Pfam" id="PF01266">
    <property type="entry name" value="DAO"/>
    <property type="match status" value="1"/>
</dbReference>
<evidence type="ECO:0000313" key="3">
    <source>
        <dbReference type="EMBL" id="KAL1226173.1"/>
    </source>
</evidence>
<dbReference type="EMBL" id="JBANAX010000008">
    <property type="protein sequence ID" value="KAL1226173.1"/>
    <property type="molecule type" value="Genomic_DNA"/>
</dbReference>
<organism evidence="3 4">
    <name type="scientific">Cardamine amara subsp. amara</name>
    <dbReference type="NCBI Taxonomy" id="228776"/>
    <lineage>
        <taxon>Eukaryota</taxon>
        <taxon>Viridiplantae</taxon>
        <taxon>Streptophyta</taxon>
        <taxon>Embryophyta</taxon>
        <taxon>Tracheophyta</taxon>
        <taxon>Spermatophyta</taxon>
        <taxon>Magnoliopsida</taxon>
        <taxon>eudicotyledons</taxon>
        <taxon>Gunneridae</taxon>
        <taxon>Pentapetalae</taxon>
        <taxon>rosids</taxon>
        <taxon>malvids</taxon>
        <taxon>Brassicales</taxon>
        <taxon>Brassicaceae</taxon>
        <taxon>Cardamineae</taxon>
        <taxon>Cardamine</taxon>
    </lineage>
</organism>
<comment type="function">
    <text evidence="1">Catalyzes the stereospecific oxidation of squalene to (S)-2,3-epoxysqualene, and is considered to be a rate-limiting enzyme in steroid biosynthesis.</text>
</comment>
<dbReference type="EC" id="1.14.14.17" evidence="1"/>